<dbReference type="KEGG" id="cci:CC1G_04115"/>
<keyword evidence="2" id="KW-1133">Transmembrane helix</keyword>
<keyword evidence="2" id="KW-0472">Membrane</keyword>
<dbReference type="VEuPathDB" id="FungiDB:CC1G_04115"/>
<feature type="region of interest" description="Disordered" evidence="1">
    <location>
        <begin position="137"/>
        <end position="210"/>
    </location>
</feature>
<dbReference type="HOGENOM" id="CLU_921386_0_0_1"/>
<feature type="compositionally biased region" description="Pro residues" evidence="1">
    <location>
        <begin position="167"/>
        <end position="177"/>
    </location>
</feature>
<evidence type="ECO:0000256" key="2">
    <source>
        <dbReference type="SAM" id="Phobius"/>
    </source>
</evidence>
<dbReference type="Gene3D" id="2.60.120.260">
    <property type="entry name" value="Galactose-binding domain-like"/>
    <property type="match status" value="1"/>
</dbReference>
<feature type="region of interest" description="Disordered" evidence="1">
    <location>
        <begin position="244"/>
        <end position="268"/>
    </location>
</feature>
<evidence type="ECO:0000313" key="4">
    <source>
        <dbReference type="Proteomes" id="UP000001861"/>
    </source>
</evidence>
<reference evidence="3 4" key="1">
    <citation type="journal article" date="2010" name="Proc. Natl. Acad. Sci. U.S.A.">
        <title>Insights into evolution of multicellular fungi from the assembled chromosomes of the mushroom Coprinopsis cinerea (Coprinus cinereus).</title>
        <authorList>
            <person name="Stajich J.E."/>
            <person name="Wilke S.K."/>
            <person name="Ahren D."/>
            <person name="Au C.H."/>
            <person name="Birren B.W."/>
            <person name="Borodovsky M."/>
            <person name="Burns C."/>
            <person name="Canback B."/>
            <person name="Casselton L.A."/>
            <person name="Cheng C.K."/>
            <person name="Deng J."/>
            <person name="Dietrich F.S."/>
            <person name="Fargo D.C."/>
            <person name="Farman M.L."/>
            <person name="Gathman A.C."/>
            <person name="Goldberg J."/>
            <person name="Guigo R."/>
            <person name="Hoegger P.J."/>
            <person name="Hooker J.B."/>
            <person name="Huggins A."/>
            <person name="James T.Y."/>
            <person name="Kamada T."/>
            <person name="Kilaru S."/>
            <person name="Kodira C."/>
            <person name="Kues U."/>
            <person name="Kupfer D."/>
            <person name="Kwan H.S."/>
            <person name="Lomsadze A."/>
            <person name="Li W."/>
            <person name="Lilly W.W."/>
            <person name="Ma L.J."/>
            <person name="Mackey A.J."/>
            <person name="Manning G."/>
            <person name="Martin F."/>
            <person name="Muraguchi H."/>
            <person name="Natvig D.O."/>
            <person name="Palmerini H."/>
            <person name="Ramesh M.A."/>
            <person name="Rehmeyer C.J."/>
            <person name="Roe B.A."/>
            <person name="Shenoy N."/>
            <person name="Stanke M."/>
            <person name="Ter-Hovhannisyan V."/>
            <person name="Tunlid A."/>
            <person name="Velagapudi R."/>
            <person name="Vision T.J."/>
            <person name="Zeng Q."/>
            <person name="Zolan M.E."/>
            <person name="Pukkila P.J."/>
        </authorList>
    </citation>
    <scope>NUCLEOTIDE SEQUENCE [LARGE SCALE GENOMIC DNA]</scope>
    <source>
        <strain evidence="4">Okayama-7 / 130 / ATCC MYA-4618 / FGSC 9003</strain>
    </source>
</reference>
<dbReference type="EMBL" id="AACS02000004">
    <property type="protein sequence ID" value="EAU85019.2"/>
    <property type="molecule type" value="Genomic_DNA"/>
</dbReference>
<proteinExistence type="predicted"/>
<dbReference type="Proteomes" id="UP000001861">
    <property type="component" value="Unassembled WGS sequence"/>
</dbReference>
<protein>
    <submittedName>
        <fullName evidence="3">Uncharacterized protein</fullName>
    </submittedName>
</protein>
<accession>A8NW15</accession>
<dbReference type="RefSeq" id="XP_001836802.2">
    <property type="nucleotide sequence ID" value="XM_001836750.2"/>
</dbReference>
<evidence type="ECO:0000313" key="3">
    <source>
        <dbReference type="EMBL" id="EAU85019.2"/>
    </source>
</evidence>
<sequence>MPRIAYDDRDPAITFSNGRWIRVSGPGGYQYAGTRTGTLSDRATMSFNFEGTKVTVVGLINFIRNDTSWVGRTPVADFIIDDGPPTRFQPPPTSFDLHQHTFFESQALEDGPHHLRIVNIGVNSDLWIDVVYVERPERGGGEGGQGGEGSGGGEGGGEGEEEGPSSNPHPIPAPQEPEPPRTQGTETVTVNHPDSRPSSTAPQVASSVDSDSLVSSSIVAGTSSNQTIFETQVKTILRSQVVETGATETGIPEAGDGSSNPGGTGSTPRVSAGAVVGGVLGGLAFLLLLAFVTVLLRRRRVRKGYIFNGRGRLEDDSEVSPPEYNSITSPFVEVLSPHRGPIFVSKSPPR</sequence>
<feature type="compositionally biased region" description="Polar residues" evidence="1">
    <location>
        <begin position="182"/>
        <end position="205"/>
    </location>
</feature>
<name>A8NW15_COPC7</name>
<keyword evidence="4" id="KW-1185">Reference proteome</keyword>
<dbReference type="InParanoid" id="A8NW15"/>
<comment type="caution">
    <text evidence="3">The sequence shown here is derived from an EMBL/GenBank/DDBJ whole genome shotgun (WGS) entry which is preliminary data.</text>
</comment>
<feature type="transmembrane region" description="Helical" evidence="2">
    <location>
        <begin position="274"/>
        <end position="296"/>
    </location>
</feature>
<evidence type="ECO:0000256" key="1">
    <source>
        <dbReference type="SAM" id="MobiDB-lite"/>
    </source>
</evidence>
<dbReference type="GeneID" id="6013354"/>
<feature type="compositionally biased region" description="Gly residues" evidence="1">
    <location>
        <begin position="141"/>
        <end position="156"/>
    </location>
</feature>
<keyword evidence="2" id="KW-0812">Transmembrane</keyword>
<dbReference type="OrthoDB" id="3265734at2759"/>
<gene>
    <name evidence="3" type="ORF">CC1G_04115</name>
</gene>
<dbReference type="AlphaFoldDB" id="A8NW15"/>
<dbReference type="STRING" id="240176.A8NW15"/>
<organism evidence="3 4">
    <name type="scientific">Coprinopsis cinerea (strain Okayama-7 / 130 / ATCC MYA-4618 / FGSC 9003)</name>
    <name type="common">Inky cap fungus</name>
    <name type="synonym">Hormographiella aspergillata</name>
    <dbReference type="NCBI Taxonomy" id="240176"/>
    <lineage>
        <taxon>Eukaryota</taxon>
        <taxon>Fungi</taxon>
        <taxon>Dikarya</taxon>
        <taxon>Basidiomycota</taxon>
        <taxon>Agaricomycotina</taxon>
        <taxon>Agaricomycetes</taxon>
        <taxon>Agaricomycetidae</taxon>
        <taxon>Agaricales</taxon>
        <taxon>Agaricineae</taxon>
        <taxon>Psathyrellaceae</taxon>
        <taxon>Coprinopsis</taxon>
    </lineage>
</organism>